<evidence type="ECO:0000313" key="1">
    <source>
        <dbReference type="EMBL" id="MBP0447765.1"/>
    </source>
</evidence>
<reference evidence="1 2" key="1">
    <citation type="submission" date="2021-03" db="EMBL/GenBank/DDBJ databases">
        <authorList>
            <person name="So Y."/>
        </authorList>
    </citation>
    <scope>NUCLEOTIDE SEQUENCE [LARGE SCALE GENOMIC DNA]</scope>
    <source>
        <strain evidence="1 2">SSH11</strain>
    </source>
</reference>
<evidence type="ECO:0000313" key="2">
    <source>
        <dbReference type="Proteomes" id="UP000681594"/>
    </source>
</evidence>
<protein>
    <submittedName>
        <fullName evidence="1">DUF3631 domain-containing protein</fullName>
    </submittedName>
</protein>
<accession>A0ABS4AL58</accession>
<name>A0ABS4AL58_9PROT</name>
<sequence>MIQIPTRRLTLEKLDALGGLPPAPAATTEDLRQELHTWAFENVEQIAGTYEEMRSSLDRSSEIVTPLRVIARLAGDTGFAGRLEDAIANFVGKPIDPENPSDVLAGVVRRLVQRGFRKVCATHIRLEMGLEMDSTYGRENVSAIPEWARADWIGRELRNRGIVDPRAPAERKRPAAGGSALNLYPIEPEFISEALAGQPGAPVVDPLSWCLTKEEGACGACRYFSVGCELSDRREGRSPSRMRR</sequence>
<keyword evidence="2" id="KW-1185">Reference proteome</keyword>
<comment type="caution">
    <text evidence="1">The sequence shown here is derived from an EMBL/GenBank/DDBJ whole genome shotgun (WGS) entry which is preliminary data.</text>
</comment>
<dbReference type="EMBL" id="JAGIZB010000056">
    <property type="protein sequence ID" value="MBP0447765.1"/>
    <property type="molecule type" value="Genomic_DNA"/>
</dbReference>
<gene>
    <name evidence="1" type="ORF">J8J14_23745</name>
</gene>
<organism evidence="1 2">
    <name type="scientific">Pararoseomonas baculiformis</name>
    <dbReference type="NCBI Taxonomy" id="2820812"/>
    <lineage>
        <taxon>Bacteria</taxon>
        <taxon>Pseudomonadati</taxon>
        <taxon>Pseudomonadota</taxon>
        <taxon>Alphaproteobacteria</taxon>
        <taxon>Acetobacterales</taxon>
        <taxon>Acetobacteraceae</taxon>
        <taxon>Pararoseomonas</taxon>
    </lineage>
</organism>
<proteinExistence type="predicted"/>
<dbReference type="Proteomes" id="UP000681594">
    <property type="component" value="Unassembled WGS sequence"/>
</dbReference>